<name>A0A4R2T5K7_9PAST</name>
<proteinExistence type="predicted"/>
<dbReference type="Proteomes" id="UP000295763">
    <property type="component" value="Unassembled WGS sequence"/>
</dbReference>
<gene>
    <name evidence="3" type="ORF">EDC44_10193</name>
</gene>
<comment type="caution">
    <text evidence="3">The sequence shown here is derived from an EMBL/GenBank/DDBJ whole genome shotgun (WGS) entry which is preliminary data.</text>
</comment>
<feature type="signal peptide" evidence="2">
    <location>
        <begin position="1"/>
        <end position="20"/>
    </location>
</feature>
<evidence type="ECO:0000313" key="3">
    <source>
        <dbReference type="EMBL" id="TCP97710.1"/>
    </source>
</evidence>
<dbReference type="RefSeq" id="WP_131974263.1">
    <property type="nucleotide sequence ID" value="NZ_SLYB01000001.1"/>
</dbReference>
<keyword evidence="1" id="KW-0812">Transmembrane</keyword>
<keyword evidence="1" id="KW-0472">Membrane</keyword>
<dbReference type="AlphaFoldDB" id="A0A4R2T5K7"/>
<feature type="transmembrane region" description="Helical" evidence="1">
    <location>
        <begin position="126"/>
        <end position="148"/>
    </location>
</feature>
<dbReference type="OrthoDB" id="8447011at2"/>
<accession>A0A4R2T5K7</accession>
<reference evidence="3 4" key="1">
    <citation type="submission" date="2019-03" db="EMBL/GenBank/DDBJ databases">
        <title>Genomic Encyclopedia of Type Strains, Phase IV (KMG-IV): sequencing the most valuable type-strain genomes for metagenomic binning, comparative biology and taxonomic classification.</title>
        <authorList>
            <person name="Goeker M."/>
        </authorList>
    </citation>
    <scope>NUCLEOTIDE SEQUENCE [LARGE SCALE GENOMIC DNA]</scope>
    <source>
        <strain evidence="3 4">DSM 28404</strain>
    </source>
</reference>
<dbReference type="EMBL" id="SLYB01000001">
    <property type="protein sequence ID" value="TCP97710.1"/>
    <property type="molecule type" value="Genomic_DNA"/>
</dbReference>
<keyword evidence="2" id="KW-0732">Signal</keyword>
<feature type="chain" id="PRO_5020794913" evidence="2">
    <location>
        <begin position="21"/>
        <end position="160"/>
    </location>
</feature>
<evidence type="ECO:0000256" key="1">
    <source>
        <dbReference type="SAM" id="Phobius"/>
    </source>
</evidence>
<sequence length="160" mass="17624">MKKLVFLTALFMLFSGNVSAHALYATAQFDGNTITGKAYYSDMTPAAETYVEAYVNGSKEPVISGKTDKSGRFSLNFQGEGIVKIVVEGEEGHRVNIVADKLSSSPKSTMDLTLIREDIAQLKDKIYWRDVIGGLGYIVGLFGLWAWFSAKQELGARKQK</sequence>
<organism evidence="3 4">
    <name type="scientific">Cricetibacter osteomyelitidis</name>
    <dbReference type="NCBI Taxonomy" id="1521931"/>
    <lineage>
        <taxon>Bacteria</taxon>
        <taxon>Pseudomonadati</taxon>
        <taxon>Pseudomonadota</taxon>
        <taxon>Gammaproteobacteria</taxon>
        <taxon>Pasteurellales</taxon>
        <taxon>Pasteurellaceae</taxon>
        <taxon>Cricetibacter</taxon>
    </lineage>
</organism>
<evidence type="ECO:0000256" key="2">
    <source>
        <dbReference type="SAM" id="SignalP"/>
    </source>
</evidence>
<protein>
    <submittedName>
        <fullName evidence="3">Nickel transport protein</fullName>
    </submittedName>
</protein>
<evidence type="ECO:0000313" key="4">
    <source>
        <dbReference type="Proteomes" id="UP000295763"/>
    </source>
</evidence>
<keyword evidence="4" id="KW-1185">Reference proteome</keyword>
<keyword evidence="1" id="KW-1133">Transmembrane helix</keyword>